<keyword evidence="1" id="KW-1015">Disulfide bond</keyword>
<dbReference type="SUPFAM" id="SSF56436">
    <property type="entry name" value="C-type lectin-like"/>
    <property type="match status" value="1"/>
</dbReference>
<dbReference type="PROSITE" id="PS01180">
    <property type="entry name" value="CUB"/>
    <property type="match status" value="1"/>
</dbReference>
<dbReference type="PANTHER" id="PTHR24255">
    <property type="entry name" value="COMPLEMENT COMPONENT 1, S SUBCOMPONENT-RELATED"/>
    <property type="match status" value="1"/>
</dbReference>
<dbReference type="Gene3D" id="2.60.120.290">
    <property type="entry name" value="Spermadhesin, CUB domain"/>
    <property type="match status" value="1"/>
</dbReference>
<dbReference type="InterPro" id="IPR016186">
    <property type="entry name" value="C-type_lectin-like/link_sf"/>
</dbReference>
<name>A0A9P0HAA7_NEZVI</name>
<dbReference type="GO" id="GO:0005615">
    <property type="term" value="C:extracellular space"/>
    <property type="evidence" value="ECO:0007669"/>
    <property type="project" value="TreeGrafter"/>
</dbReference>
<feature type="domain" description="CUB" evidence="3">
    <location>
        <begin position="94"/>
        <end position="150"/>
    </location>
</feature>
<feature type="domain" description="C-type lectin" evidence="4">
    <location>
        <begin position="1"/>
        <end position="75"/>
    </location>
</feature>
<evidence type="ECO:0000256" key="1">
    <source>
        <dbReference type="ARBA" id="ARBA00023157"/>
    </source>
</evidence>
<dbReference type="SUPFAM" id="SSF49854">
    <property type="entry name" value="Spermadhesin, CUB domain"/>
    <property type="match status" value="1"/>
</dbReference>
<dbReference type="InterPro" id="IPR001304">
    <property type="entry name" value="C-type_lectin-like"/>
</dbReference>
<keyword evidence="6" id="KW-1185">Reference proteome</keyword>
<dbReference type="PANTHER" id="PTHR24255:SF31">
    <property type="entry name" value="CUBILIN-LIKE PROTEIN"/>
    <property type="match status" value="1"/>
</dbReference>
<dbReference type="InterPro" id="IPR016187">
    <property type="entry name" value="CTDL_fold"/>
</dbReference>
<dbReference type="InterPro" id="IPR000859">
    <property type="entry name" value="CUB_dom"/>
</dbReference>
<dbReference type="Proteomes" id="UP001152798">
    <property type="component" value="Chromosome 4"/>
</dbReference>
<organism evidence="5 6">
    <name type="scientific">Nezara viridula</name>
    <name type="common">Southern green stink bug</name>
    <name type="synonym">Cimex viridulus</name>
    <dbReference type="NCBI Taxonomy" id="85310"/>
    <lineage>
        <taxon>Eukaryota</taxon>
        <taxon>Metazoa</taxon>
        <taxon>Ecdysozoa</taxon>
        <taxon>Arthropoda</taxon>
        <taxon>Hexapoda</taxon>
        <taxon>Insecta</taxon>
        <taxon>Pterygota</taxon>
        <taxon>Neoptera</taxon>
        <taxon>Paraneoptera</taxon>
        <taxon>Hemiptera</taxon>
        <taxon>Heteroptera</taxon>
        <taxon>Panheteroptera</taxon>
        <taxon>Pentatomomorpha</taxon>
        <taxon>Pentatomoidea</taxon>
        <taxon>Pentatomidae</taxon>
        <taxon>Pentatominae</taxon>
        <taxon>Nezara</taxon>
    </lineage>
</organism>
<sequence length="150" mass="17151">MTGASIWYKTNFEPYCNWFPGWRGERNKQPNDDGFSGQDCLELRRLYTHSSGATLTASYQWNDRDCATPNYYICEALPNGDKMPSEKDMWRSECNRTLTLTMEEPVTVVTSPGFPDHYPDDTICLVTISAPSAFTVLVEFEELVLEKEPT</sequence>
<comment type="caution">
    <text evidence="2">Lacks conserved residue(s) required for the propagation of feature annotation.</text>
</comment>
<gene>
    <name evidence="5" type="ORF">NEZAVI_LOCUS7971</name>
</gene>
<dbReference type="Pfam" id="PF00431">
    <property type="entry name" value="CUB"/>
    <property type="match status" value="1"/>
</dbReference>
<evidence type="ECO:0000313" key="5">
    <source>
        <dbReference type="EMBL" id="CAH1398287.1"/>
    </source>
</evidence>
<evidence type="ECO:0000256" key="2">
    <source>
        <dbReference type="PROSITE-ProRule" id="PRU00059"/>
    </source>
</evidence>
<accession>A0A9P0HAA7</accession>
<dbReference type="GO" id="GO:0004252">
    <property type="term" value="F:serine-type endopeptidase activity"/>
    <property type="evidence" value="ECO:0007669"/>
    <property type="project" value="TreeGrafter"/>
</dbReference>
<evidence type="ECO:0000313" key="6">
    <source>
        <dbReference type="Proteomes" id="UP001152798"/>
    </source>
</evidence>
<dbReference type="EMBL" id="OV725080">
    <property type="protein sequence ID" value="CAH1398287.1"/>
    <property type="molecule type" value="Genomic_DNA"/>
</dbReference>
<reference evidence="5" key="1">
    <citation type="submission" date="2022-01" db="EMBL/GenBank/DDBJ databases">
        <authorList>
            <person name="King R."/>
        </authorList>
    </citation>
    <scope>NUCLEOTIDE SEQUENCE</scope>
</reference>
<evidence type="ECO:0000259" key="4">
    <source>
        <dbReference type="PROSITE" id="PS50041"/>
    </source>
</evidence>
<dbReference type="OrthoDB" id="418245at2759"/>
<dbReference type="Gene3D" id="3.10.100.10">
    <property type="entry name" value="Mannose-Binding Protein A, subunit A"/>
    <property type="match status" value="1"/>
</dbReference>
<dbReference type="AlphaFoldDB" id="A0A9P0HAA7"/>
<evidence type="ECO:0008006" key="7">
    <source>
        <dbReference type="Google" id="ProtNLM"/>
    </source>
</evidence>
<dbReference type="InterPro" id="IPR035914">
    <property type="entry name" value="Sperma_CUB_dom_sf"/>
</dbReference>
<dbReference type="PROSITE" id="PS50041">
    <property type="entry name" value="C_TYPE_LECTIN_2"/>
    <property type="match status" value="1"/>
</dbReference>
<evidence type="ECO:0000259" key="3">
    <source>
        <dbReference type="PROSITE" id="PS01180"/>
    </source>
</evidence>
<proteinExistence type="predicted"/>
<protein>
    <recommendedName>
        <fullName evidence="7">CUB domain-containing protein</fullName>
    </recommendedName>
</protein>